<comment type="caution">
    <text evidence="3">The sequence shown here is derived from an EMBL/GenBank/DDBJ whole genome shotgun (WGS) entry which is preliminary data.</text>
</comment>
<dbReference type="PANTHER" id="PTHR33164">
    <property type="entry name" value="TRANSCRIPTIONAL REGULATOR, MARR FAMILY"/>
    <property type="match status" value="1"/>
</dbReference>
<name>A0ABV1L1T9_9BACL</name>
<dbReference type="PANTHER" id="PTHR33164:SF43">
    <property type="entry name" value="HTH-TYPE TRANSCRIPTIONAL REPRESSOR YETL"/>
    <property type="match status" value="1"/>
</dbReference>
<dbReference type="InterPro" id="IPR036388">
    <property type="entry name" value="WH-like_DNA-bd_sf"/>
</dbReference>
<gene>
    <name evidence="3" type="ORF">QJS35_26915</name>
</gene>
<dbReference type="Pfam" id="PF12802">
    <property type="entry name" value="MarR_2"/>
    <property type="match status" value="1"/>
</dbReference>
<keyword evidence="4" id="KW-1185">Reference proteome</keyword>
<organism evidence="3 4">
    <name type="scientific">Cohnella silvisoli</name>
    <dbReference type="NCBI Taxonomy" id="2873699"/>
    <lineage>
        <taxon>Bacteria</taxon>
        <taxon>Bacillati</taxon>
        <taxon>Bacillota</taxon>
        <taxon>Bacilli</taxon>
        <taxon>Bacillales</taxon>
        <taxon>Paenibacillaceae</taxon>
        <taxon>Cohnella</taxon>
    </lineage>
</organism>
<dbReference type="SMART" id="SM00347">
    <property type="entry name" value="HTH_MARR"/>
    <property type="match status" value="1"/>
</dbReference>
<accession>A0ABV1L1T9</accession>
<dbReference type="InterPro" id="IPR039422">
    <property type="entry name" value="MarR/SlyA-like"/>
</dbReference>
<dbReference type="Gene3D" id="1.10.10.10">
    <property type="entry name" value="Winged helix-like DNA-binding domain superfamily/Winged helix DNA-binding domain"/>
    <property type="match status" value="1"/>
</dbReference>
<dbReference type="InterPro" id="IPR000835">
    <property type="entry name" value="HTH_MarR-typ"/>
</dbReference>
<dbReference type="RefSeq" id="WP_232188999.1">
    <property type="nucleotide sequence ID" value="NZ_JAIOAP010000017.1"/>
</dbReference>
<dbReference type="SUPFAM" id="SSF46785">
    <property type="entry name" value="Winged helix' DNA-binding domain"/>
    <property type="match status" value="1"/>
</dbReference>
<dbReference type="InterPro" id="IPR036390">
    <property type="entry name" value="WH_DNA-bd_sf"/>
</dbReference>
<protein>
    <submittedName>
        <fullName evidence="3">MarR family transcriptional regulator</fullName>
    </submittedName>
</protein>
<reference evidence="3 4" key="1">
    <citation type="journal article" date="2023" name="Genome Announc.">
        <title>Pan-Genome Analyses of the Genus Cohnella and Proposal of the Novel Species Cohnella silvisoli sp. nov., Isolated from Forest Soil.</title>
        <authorList>
            <person name="Wang C."/>
            <person name="Mao L."/>
            <person name="Bao G."/>
            <person name="Zhu H."/>
        </authorList>
    </citation>
    <scope>NUCLEOTIDE SEQUENCE [LARGE SCALE GENOMIC DNA]</scope>
    <source>
        <strain evidence="3 4">NL03-T5-1</strain>
    </source>
</reference>
<keyword evidence="1" id="KW-0238">DNA-binding</keyword>
<evidence type="ECO:0000313" key="3">
    <source>
        <dbReference type="EMBL" id="MEQ4486017.1"/>
    </source>
</evidence>
<dbReference type="EMBL" id="JASKHM010000018">
    <property type="protein sequence ID" value="MEQ4486017.1"/>
    <property type="molecule type" value="Genomic_DNA"/>
</dbReference>
<dbReference type="Proteomes" id="UP001493487">
    <property type="component" value="Unassembled WGS sequence"/>
</dbReference>
<proteinExistence type="predicted"/>
<feature type="domain" description="HTH marR-type" evidence="2">
    <location>
        <begin position="1"/>
        <end position="144"/>
    </location>
</feature>
<dbReference type="PRINTS" id="PR00598">
    <property type="entry name" value="HTHMARR"/>
</dbReference>
<sequence length="157" mass="18071">MGRVTELELSAWRLFIKTHATIIESIEQDLADQKRVPLTTYDVLIALFEAPDRKLRFGELNQKVVLSKSGLTRLVDRLEREGLIQREKSQEDRRGAYAVLTHEGELQLRKAWPVYARGIKQYFAEPLSDDEMRSLKSAFTVISKALQSSHDKEEKPS</sequence>
<evidence type="ECO:0000259" key="2">
    <source>
        <dbReference type="PROSITE" id="PS50995"/>
    </source>
</evidence>
<dbReference type="PROSITE" id="PS50995">
    <property type="entry name" value="HTH_MARR_2"/>
    <property type="match status" value="1"/>
</dbReference>
<evidence type="ECO:0000313" key="4">
    <source>
        <dbReference type="Proteomes" id="UP001493487"/>
    </source>
</evidence>
<evidence type="ECO:0000256" key="1">
    <source>
        <dbReference type="ARBA" id="ARBA00023125"/>
    </source>
</evidence>